<accession>N4VZT7</accession>
<protein>
    <submittedName>
        <fullName evidence="1">Uncharacterized protein</fullName>
    </submittedName>
</protein>
<reference evidence="2" key="2">
    <citation type="journal article" date="2019" name="Mol. Plant Microbe Interact.">
        <title>Genome sequence resources for four phytopathogenic fungi from the Colletotrichum orbiculare species complex.</title>
        <authorList>
            <person name="Gan P."/>
            <person name="Tsushima A."/>
            <person name="Narusaka M."/>
            <person name="Narusaka Y."/>
            <person name="Takano Y."/>
            <person name="Kubo Y."/>
            <person name="Shirasu K."/>
        </authorList>
    </citation>
    <scope>GENOME REANNOTATION</scope>
    <source>
        <strain evidence="2">104-T / ATCC 96160 / CBS 514.97 / LARS 414 / MAFF 240422</strain>
    </source>
</reference>
<dbReference type="OrthoDB" id="3759773at2759"/>
<dbReference type="Proteomes" id="UP000014480">
    <property type="component" value="Unassembled WGS sequence"/>
</dbReference>
<sequence length="527" mass="59776">MSQAVNEPLTHIQRGLLKLPDEILLQILDLPGSPSHTRREHAARLRLTCRRLRDVSSHWLVERTTVDMSRPETLRRFCGIAQNSAVARGVREVRLRLHYYHPWVASSIDNFTAAALAEWKGRLRYDGSSDYWRGQFPLDVTDMMNFFVRKLDKELGNDDAPLANALEISSAGAMPAVEKAYAAYKAGFDAQDAAMRDGLFLASFTEAFAALPNWYTHTLTLFDCNTEDDEPAPWRYAQADREDTAGQQEAVVRVLSRPMLWEDARWIGTGDDIFRHVPVDMMIDVLVAMGQHDKAKVEHLRFFLTPAPDYTRLATDIERLRQLTDSVKALDVFQFMFKPHSFKDLQEPTMALSTKRFAEEMHVINRYLGAIAGAKTLGSFEVDFGQFCYSRGLSLDERKSPAPFGASFDWLPSEALGVVALGRAALTLDDFRNIARSLPEESCVDLYSVDLFKTSWREVLDVLRAECKALRRITIWWPHGDADVLTENQRESVFGHHWDTKPSRACRYVLGEDLANPLETVSGQVAE</sequence>
<dbReference type="AlphaFoldDB" id="N4VZT7"/>
<comment type="caution">
    <text evidence="1">The sequence shown here is derived from an EMBL/GenBank/DDBJ whole genome shotgun (WGS) entry which is preliminary data.</text>
</comment>
<proteinExistence type="predicted"/>
<evidence type="ECO:0000313" key="1">
    <source>
        <dbReference type="EMBL" id="TDZ18724.1"/>
    </source>
</evidence>
<evidence type="ECO:0000313" key="2">
    <source>
        <dbReference type="Proteomes" id="UP000014480"/>
    </source>
</evidence>
<dbReference type="EMBL" id="AMCV02000022">
    <property type="protein sequence ID" value="TDZ18724.1"/>
    <property type="molecule type" value="Genomic_DNA"/>
</dbReference>
<keyword evidence="2" id="KW-1185">Reference proteome</keyword>
<dbReference type="STRING" id="1213857.N4VZT7"/>
<gene>
    <name evidence="1" type="ORF">Cob_v008375</name>
</gene>
<name>N4VZT7_COLOR</name>
<reference evidence="2" key="1">
    <citation type="journal article" date="2013" name="New Phytol.">
        <title>Comparative genomic and transcriptomic analyses reveal the hemibiotrophic stage shift of Colletotrichum fungi.</title>
        <authorList>
            <person name="Gan P."/>
            <person name="Ikeda K."/>
            <person name="Irieda H."/>
            <person name="Narusaka M."/>
            <person name="O'Connell R.J."/>
            <person name="Narusaka Y."/>
            <person name="Takano Y."/>
            <person name="Kubo Y."/>
            <person name="Shirasu K."/>
        </authorList>
    </citation>
    <scope>NUCLEOTIDE SEQUENCE [LARGE SCALE GENOMIC DNA]</scope>
    <source>
        <strain evidence="2">104-T / ATCC 96160 / CBS 514.97 / LARS 414 / MAFF 240422</strain>
    </source>
</reference>
<organism evidence="1 2">
    <name type="scientific">Colletotrichum orbiculare (strain 104-T / ATCC 96160 / CBS 514.97 / LARS 414 / MAFF 240422)</name>
    <name type="common">Cucumber anthracnose fungus</name>
    <name type="synonym">Colletotrichum lagenarium</name>
    <dbReference type="NCBI Taxonomy" id="1213857"/>
    <lineage>
        <taxon>Eukaryota</taxon>
        <taxon>Fungi</taxon>
        <taxon>Dikarya</taxon>
        <taxon>Ascomycota</taxon>
        <taxon>Pezizomycotina</taxon>
        <taxon>Sordariomycetes</taxon>
        <taxon>Hypocreomycetidae</taxon>
        <taxon>Glomerellales</taxon>
        <taxon>Glomerellaceae</taxon>
        <taxon>Colletotrichum</taxon>
        <taxon>Colletotrichum orbiculare species complex</taxon>
    </lineage>
</organism>
<dbReference type="HOGENOM" id="CLU_039748_0_0_1"/>